<feature type="domain" description="DUF7931" evidence="1">
    <location>
        <begin position="21"/>
        <end position="167"/>
    </location>
</feature>
<name>A4BJC6_9GAMM</name>
<proteinExistence type="predicted"/>
<reference evidence="2 3" key="1">
    <citation type="submission" date="2006-02" db="EMBL/GenBank/DDBJ databases">
        <authorList>
            <person name="Pinhassi J."/>
            <person name="Pedros-Alio C."/>
            <person name="Ferriera S."/>
            <person name="Johnson J."/>
            <person name="Kravitz S."/>
            <person name="Halpern A."/>
            <person name="Remington K."/>
            <person name="Beeson K."/>
            <person name="Tran B."/>
            <person name="Rogers Y.-H."/>
            <person name="Friedman R."/>
            <person name="Venter J.C."/>
        </authorList>
    </citation>
    <scope>NUCLEOTIDE SEQUENCE [LARGE SCALE GENOMIC DNA]</scope>
    <source>
        <strain evidence="2 3">MED297</strain>
    </source>
</reference>
<comment type="caution">
    <text evidence="2">The sequence shown here is derived from an EMBL/GenBank/DDBJ whole genome shotgun (WGS) entry which is preliminary data.</text>
</comment>
<keyword evidence="3" id="KW-1185">Reference proteome</keyword>
<dbReference type="HOGENOM" id="CLU_1561631_0_0_6"/>
<dbReference type="InterPro" id="IPR057691">
    <property type="entry name" value="DUF7931"/>
</dbReference>
<protein>
    <submittedName>
        <fullName evidence="2">Histone acetyltransferase HPA2/related acetyltransferase</fullName>
    </submittedName>
</protein>
<gene>
    <name evidence="2" type="ORF">MED297_03255</name>
</gene>
<dbReference type="STRING" id="314283.MED297_03255"/>
<evidence type="ECO:0000259" key="1">
    <source>
        <dbReference type="Pfam" id="PF25559"/>
    </source>
</evidence>
<accession>A4BJC6</accession>
<dbReference type="Pfam" id="PF25559">
    <property type="entry name" value="DUF7931"/>
    <property type="match status" value="1"/>
</dbReference>
<sequence length="171" mass="19738">MTEPTSDTPSETGVIRLDSADGFAQHSCEVLANALRTINIVSTDLERTWLGHTEVVDALKRAVIKNRRVHVRILLTEPGDAIAQKHPLIPLIKRLSRMEARVIEDDILDKVPLKHTFLTVDRSRVVLRQTQDEFIGFAHYDDRPTVSQLQDTFDQYWRYSRQHPDLRFVNI</sequence>
<dbReference type="SUPFAM" id="SSF56024">
    <property type="entry name" value="Phospholipase D/nuclease"/>
    <property type="match status" value="1"/>
</dbReference>
<dbReference type="Proteomes" id="UP000005953">
    <property type="component" value="Unassembled WGS sequence"/>
</dbReference>
<dbReference type="AlphaFoldDB" id="A4BJC6"/>
<evidence type="ECO:0000313" key="2">
    <source>
        <dbReference type="EMBL" id="EAR07784.1"/>
    </source>
</evidence>
<keyword evidence="2" id="KW-0808">Transferase</keyword>
<organism evidence="2 3">
    <name type="scientific">Reinekea blandensis MED297</name>
    <dbReference type="NCBI Taxonomy" id="314283"/>
    <lineage>
        <taxon>Bacteria</taxon>
        <taxon>Pseudomonadati</taxon>
        <taxon>Pseudomonadota</taxon>
        <taxon>Gammaproteobacteria</taxon>
        <taxon>Oceanospirillales</taxon>
        <taxon>Saccharospirillaceae</taxon>
        <taxon>Reinekea</taxon>
    </lineage>
</organism>
<evidence type="ECO:0000313" key="3">
    <source>
        <dbReference type="Proteomes" id="UP000005953"/>
    </source>
</evidence>
<dbReference type="Gene3D" id="3.30.870.10">
    <property type="entry name" value="Endonuclease Chain A"/>
    <property type="match status" value="1"/>
</dbReference>
<dbReference type="OrthoDB" id="9796171at2"/>
<dbReference type="EMBL" id="AAOE01000032">
    <property type="protein sequence ID" value="EAR07784.1"/>
    <property type="molecule type" value="Genomic_DNA"/>
</dbReference>
<dbReference type="GO" id="GO:0016740">
    <property type="term" value="F:transferase activity"/>
    <property type="evidence" value="ECO:0007669"/>
    <property type="project" value="UniProtKB-KW"/>
</dbReference>
<dbReference type="RefSeq" id="WP_008047355.1">
    <property type="nucleotide sequence ID" value="NZ_CH724154.1"/>
</dbReference>